<sequence>MSRWQTVKENVKEQWITILIPFLIFLFLIVYLSKNIFITILPGEAGVLWSRFFGGTQVDYVYPEGLHYIFPWDKMYVYNVRVQQTPHEFDVLTVNGMKIHLAISIRYQPEYKLLGLLHQRVGPDYVEKVVVPEIEAVLRVLIGRMRAEEVYSTERSIIEKAVNQAVEQIAQRYINVDDVIIKRMDFPPFIAAAIENKVEQKQIADAHLFRIEREKREAERKRIEAEGFRRYNEILTASLSDQILLWRSIQATLELAQSPNAKVIVIGGGERGLPIIGNIPMDAMQTFANVSSLDGTRQPPTTSGNPFDALPTPVGEPTPSPDVEKPTPSPDTEKPTPSPDKMDTSY</sequence>
<dbReference type="SMART" id="SM00244">
    <property type="entry name" value="PHB"/>
    <property type="match status" value="1"/>
</dbReference>
<evidence type="ECO:0000256" key="4">
    <source>
        <dbReference type="SAM" id="Phobius"/>
    </source>
</evidence>
<dbReference type="InterPro" id="IPR036013">
    <property type="entry name" value="Band_7/SPFH_dom_sf"/>
</dbReference>
<dbReference type="AlphaFoldDB" id="A0A9D5Q5A0"/>
<proteinExistence type="predicted"/>
<evidence type="ECO:0000256" key="3">
    <source>
        <dbReference type="SAM" id="MobiDB-lite"/>
    </source>
</evidence>
<evidence type="ECO:0000313" key="7">
    <source>
        <dbReference type="Proteomes" id="UP000649604"/>
    </source>
</evidence>
<dbReference type="CDD" id="cd03401">
    <property type="entry name" value="SPFH_prohibitin"/>
    <property type="match status" value="1"/>
</dbReference>
<comment type="subcellular location">
    <subcellularLocation>
        <location evidence="1">Membrane</location>
    </subcellularLocation>
</comment>
<organism evidence="6 7">
    <name type="scientific">candidate division KSB3 bacterium</name>
    <dbReference type="NCBI Taxonomy" id="2044937"/>
    <lineage>
        <taxon>Bacteria</taxon>
        <taxon>candidate division KSB3</taxon>
    </lineage>
</organism>
<dbReference type="GO" id="GO:0007005">
    <property type="term" value="P:mitochondrion organization"/>
    <property type="evidence" value="ECO:0007669"/>
    <property type="project" value="TreeGrafter"/>
</dbReference>
<dbReference type="Proteomes" id="UP000649604">
    <property type="component" value="Unassembled WGS sequence"/>
</dbReference>
<protein>
    <submittedName>
        <fullName evidence="6">Prohibitin family protein</fullName>
    </submittedName>
</protein>
<gene>
    <name evidence="6" type="ORF">GF339_03895</name>
</gene>
<dbReference type="InterPro" id="IPR001107">
    <property type="entry name" value="Band_7"/>
</dbReference>
<dbReference type="GO" id="GO:0016020">
    <property type="term" value="C:membrane"/>
    <property type="evidence" value="ECO:0007669"/>
    <property type="project" value="UniProtKB-SubCell"/>
</dbReference>
<dbReference type="EMBL" id="WJJP01000117">
    <property type="protein sequence ID" value="MBD3323701.1"/>
    <property type="molecule type" value="Genomic_DNA"/>
</dbReference>
<comment type="caution">
    <text evidence="6">The sequence shown here is derived from an EMBL/GenBank/DDBJ whole genome shotgun (WGS) entry which is preliminary data.</text>
</comment>
<evidence type="ECO:0000256" key="2">
    <source>
        <dbReference type="ARBA" id="ARBA00023136"/>
    </source>
</evidence>
<dbReference type="PANTHER" id="PTHR23222">
    <property type="entry name" value="PROHIBITIN"/>
    <property type="match status" value="1"/>
</dbReference>
<evidence type="ECO:0000259" key="5">
    <source>
        <dbReference type="SMART" id="SM00244"/>
    </source>
</evidence>
<name>A0A9D5Q5A0_9BACT</name>
<evidence type="ECO:0000256" key="1">
    <source>
        <dbReference type="ARBA" id="ARBA00004370"/>
    </source>
</evidence>
<feature type="transmembrane region" description="Helical" evidence="4">
    <location>
        <begin position="15"/>
        <end position="32"/>
    </location>
</feature>
<keyword evidence="4" id="KW-0812">Transmembrane</keyword>
<accession>A0A9D5Q5A0</accession>
<keyword evidence="4" id="KW-1133">Transmembrane helix</keyword>
<dbReference type="SUPFAM" id="SSF117892">
    <property type="entry name" value="Band 7/SPFH domain"/>
    <property type="match status" value="1"/>
</dbReference>
<feature type="region of interest" description="Disordered" evidence="3">
    <location>
        <begin position="292"/>
        <end position="346"/>
    </location>
</feature>
<feature type="domain" description="Band 7" evidence="5">
    <location>
        <begin position="35"/>
        <end position="198"/>
    </location>
</feature>
<keyword evidence="2 4" id="KW-0472">Membrane</keyword>
<dbReference type="InterPro" id="IPR000163">
    <property type="entry name" value="Prohibitin"/>
</dbReference>
<feature type="compositionally biased region" description="Polar residues" evidence="3">
    <location>
        <begin position="292"/>
        <end position="305"/>
    </location>
</feature>
<dbReference type="PANTHER" id="PTHR23222:SF1">
    <property type="entry name" value="PROHIBITIN-2"/>
    <property type="match status" value="1"/>
</dbReference>
<reference evidence="6" key="1">
    <citation type="submission" date="2019-11" db="EMBL/GenBank/DDBJ databases">
        <title>Microbial mats filling the niche in hypersaline microbial mats.</title>
        <authorList>
            <person name="Wong H.L."/>
            <person name="Macleod F.I."/>
            <person name="White R.A. III"/>
            <person name="Burns B.P."/>
        </authorList>
    </citation>
    <scope>NUCLEOTIDE SEQUENCE</scope>
    <source>
        <strain evidence="6">Rbin_158</strain>
    </source>
</reference>
<dbReference type="Gene3D" id="3.30.479.30">
    <property type="entry name" value="Band 7 domain"/>
    <property type="match status" value="1"/>
</dbReference>
<dbReference type="Pfam" id="PF01145">
    <property type="entry name" value="Band_7"/>
    <property type="match status" value="1"/>
</dbReference>
<evidence type="ECO:0000313" key="6">
    <source>
        <dbReference type="EMBL" id="MBD3323701.1"/>
    </source>
</evidence>